<dbReference type="AlphaFoldDB" id="A0A370P596"/>
<name>A0A370P596_ASPPH</name>
<gene>
    <name evidence="1" type="ORF">M752DRAFT_298676</name>
</gene>
<accession>A0A370P596</accession>
<evidence type="ECO:0000313" key="2">
    <source>
        <dbReference type="Proteomes" id="UP000254937"/>
    </source>
</evidence>
<sequence length="149" mass="17065">MRQHRPPGCGWLVVITTLESQNHPTEVVMRQVDLKKVPQQNSVPRLSSSILSSLQAVFQPCSLVHDSHTQSLLPRSPDNIAEFINIIDTGKWRRDLRTATSNGTCLYELGKRFSSALKNKDKPAIRDIHIELRLFTQTINFLKRTYQSR</sequence>
<organism evidence="1 2">
    <name type="scientific">Aspergillus phoenicis ATCC 13157</name>
    <dbReference type="NCBI Taxonomy" id="1353007"/>
    <lineage>
        <taxon>Eukaryota</taxon>
        <taxon>Fungi</taxon>
        <taxon>Dikarya</taxon>
        <taxon>Ascomycota</taxon>
        <taxon>Pezizomycotina</taxon>
        <taxon>Eurotiomycetes</taxon>
        <taxon>Eurotiomycetidae</taxon>
        <taxon>Eurotiales</taxon>
        <taxon>Aspergillaceae</taxon>
        <taxon>Aspergillus</taxon>
    </lineage>
</organism>
<reference evidence="1 2" key="1">
    <citation type="submission" date="2018-07" db="EMBL/GenBank/DDBJ databases">
        <title>Section-level genome sequencing of Aspergillus section Nigri to investigate inter- and intra-species variation.</title>
        <authorList>
            <consortium name="DOE Joint Genome Institute"/>
            <person name="Vesth T.C."/>
            <person name="Nybo J.L."/>
            <person name="Theobald S."/>
            <person name="Frisvad J.C."/>
            <person name="Larsen T.O."/>
            <person name="Nielsen K.F."/>
            <person name="Hoof J.B."/>
            <person name="Brandl J."/>
            <person name="Salamov A."/>
            <person name="Riley R."/>
            <person name="Gladden J.M."/>
            <person name="Phatale P."/>
            <person name="Nielsen M.T."/>
            <person name="Lyhne E.K."/>
            <person name="Kogle M.E."/>
            <person name="Strasser K."/>
            <person name="McDonnell E."/>
            <person name="Barry K."/>
            <person name="Clum A."/>
            <person name="Chen C."/>
            <person name="Nolan M."/>
            <person name="Sandor L."/>
            <person name="Kuo A."/>
            <person name="Lipzen A."/>
            <person name="Hainaut M."/>
            <person name="Drula E."/>
            <person name="Tsang A."/>
            <person name="Magnuson J.K."/>
            <person name="Henrissat B."/>
            <person name="Wiebenga A."/>
            <person name="Simmons B.A."/>
            <person name="Makela M.R."/>
            <person name="De vries R.P."/>
            <person name="Grigoriev I.V."/>
            <person name="Mortensen U.H."/>
            <person name="Baker S.E."/>
            <person name="Andersen M.R."/>
        </authorList>
    </citation>
    <scope>NUCLEOTIDE SEQUENCE [LARGE SCALE GENOMIC DNA]</scope>
    <source>
        <strain evidence="1 2">ATCC 13157</strain>
    </source>
</reference>
<dbReference type="Proteomes" id="UP000254937">
    <property type="component" value="Unassembled WGS sequence"/>
</dbReference>
<dbReference type="EMBL" id="KZ851874">
    <property type="protein sequence ID" value="RDK37042.1"/>
    <property type="molecule type" value="Genomic_DNA"/>
</dbReference>
<proteinExistence type="predicted"/>
<keyword evidence="2" id="KW-1185">Reference proteome</keyword>
<protein>
    <submittedName>
        <fullName evidence="1">Uncharacterized protein</fullName>
    </submittedName>
</protein>
<evidence type="ECO:0000313" key="1">
    <source>
        <dbReference type="EMBL" id="RDK37042.1"/>
    </source>
</evidence>